<dbReference type="RefSeq" id="WP_382423664.1">
    <property type="nucleotide sequence ID" value="NZ_JBHSCW010000011.1"/>
</dbReference>
<dbReference type="Gene3D" id="3.20.20.60">
    <property type="entry name" value="Phosphoenolpyruvate-binding domains"/>
    <property type="match status" value="1"/>
</dbReference>
<dbReference type="PANTHER" id="PTHR42905:SF5">
    <property type="entry name" value="CARBOXYVINYL-CARBOXYPHOSPHONATE PHOSPHORYLMUTASE, CHLOROPLASTIC"/>
    <property type="match status" value="1"/>
</dbReference>
<dbReference type="InterPro" id="IPR039556">
    <property type="entry name" value="ICL/PEPM"/>
</dbReference>
<protein>
    <submittedName>
        <fullName evidence="2">Oxaloacetate decarboxylase</fullName>
    </submittedName>
</protein>
<dbReference type="InterPro" id="IPR015813">
    <property type="entry name" value="Pyrv/PenolPyrv_kinase-like_dom"/>
</dbReference>
<dbReference type="InterPro" id="IPR040442">
    <property type="entry name" value="Pyrv_kinase-like_dom_sf"/>
</dbReference>
<dbReference type="EMBL" id="JBHSCW010000011">
    <property type="protein sequence ID" value="MFC4353289.1"/>
    <property type="molecule type" value="Genomic_DNA"/>
</dbReference>
<keyword evidence="3" id="KW-1185">Reference proteome</keyword>
<evidence type="ECO:0000313" key="2">
    <source>
        <dbReference type="EMBL" id="MFC4353289.1"/>
    </source>
</evidence>
<name>A0ABV8UQK1_9PROT</name>
<comment type="caution">
    <text evidence="2">The sequence shown here is derived from an EMBL/GenBank/DDBJ whole genome shotgun (WGS) entry which is preliminary data.</text>
</comment>
<evidence type="ECO:0000256" key="1">
    <source>
        <dbReference type="SAM" id="MobiDB-lite"/>
    </source>
</evidence>
<dbReference type="SUPFAM" id="SSF51621">
    <property type="entry name" value="Phosphoenolpyruvate/pyruvate domain"/>
    <property type="match status" value="1"/>
</dbReference>
<gene>
    <name evidence="2" type="ORF">ACFOW6_17205</name>
</gene>
<feature type="region of interest" description="Disordered" evidence="1">
    <location>
        <begin position="279"/>
        <end position="309"/>
    </location>
</feature>
<reference evidence="3" key="1">
    <citation type="journal article" date="2019" name="Int. J. Syst. Evol. Microbiol.">
        <title>The Global Catalogue of Microorganisms (GCM) 10K type strain sequencing project: providing services to taxonomists for standard genome sequencing and annotation.</title>
        <authorList>
            <consortium name="The Broad Institute Genomics Platform"/>
            <consortium name="The Broad Institute Genome Sequencing Center for Infectious Disease"/>
            <person name="Wu L."/>
            <person name="Ma J."/>
        </authorList>
    </citation>
    <scope>NUCLEOTIDE SEQUENCE [LARGE SCALE GENOMIC DNA]</scope>
    <source>
        <strain evidence="3">CECT 8472</strain>
    </source>
</reference>
<evidence type="ECO:0000313" key="3">
    <source>
        <dbReference type="Proteomes" id="UP001595799"/>
    </source>
</evidence>
<dbReference type="Proteomes" id="UP001595799">
    <property type="component" value="Unassembled WGS sequence"/>
</dbReference>
<dbReference type="CDD" id="cd00377">
    <property type="entry name" value="ICL_PEPM"/>
    <property type="match status" value="1"/>
</dbReference>
<proteinExistence type="predicted"/>
<dbReference type="PANTHER" id="PTHR42905">
    <property type="entry name" value="PHOSPHOENOLPYRUVATE CARBOXYLASE"/>
    <property type="match status" value="1"/>
</dbReference>
<accession>A0ABV8UQK1</accession>
<dbReference type="Pfam" id="PF13714">
    <property type="entry name" value="PEP_mutase"/>
    <property type="match status" value="1"/>
</dbReference>
<sequence>MPDLKQKLAEGRCVLAPGVYDCVSARIAESTGFEAVSISGYGVEASQFGLPDLGFTGLFDMVEIAGRITQAVDVPVICDADTGYGGPAQVWETARRLESQGVQAIHIEDQGSPKRCGGLPGRKVIAAEEMAAKVRAACQARRNSDFLIIARTDAKDSEGLDAAAARLNHYFAAGADLGFAAENYSFEELQQLSGMVDGPLAICGGVPGWSGSFETSDTYRQLGIALVIYPFTSLFVAAKAMQDFYRAMKDADRVTKEATEQSMTPFEWFGEFIGVERARQREEAASQPDQGEKDATEKGSPSLREETQS</sequence>
<organism evidence="2 3">
    <name type="scientific">Fodinicurvata halophila</name>
    <dbReference type="NCBI Taxonomy" id="1419723"/>
    <lineage>
        <taxon>Bacteria</taxon>
        <taxon>Pseudomonadati</taxon>
        <taxon>Pseudomonadota</taxon>
        <taxon>Alphaproteobacteria</taxon>
        <taxon>Rhodospirillales</taxon>
        <taxon>Rhodovibrionaceae</taxon>
        <taxon>Fodinicurvata</taxon>
    </lineage>
</organism>